<feature type="transmembrane region" description="Helical" evidence="1">
    <location>
        <begin position="21"/>
        <end position="42"/>
    </location>
</feature>
<evidence type="ECO:0000313" key="3">
    <source>
        <dbReference type="Proteomes" id="UP001138997"/>
    </source>
</evidence>
<evidence type="ECO:0000313" key="2">
    <source>
        <dbReference type="EMBL" id="MCD5314436.1"/>
    </source>
</evidence>
<dbReference type="InterPro" id="IPR038750">
    <property type="entry name" value="YczE/YyaS-like"/>
</dbReference>
<accession>A0A9X1NJP5</accession>
<dbReference type="AlphaFoldDB" id="A0A9X1NJP5"/>
<evidence type="ECO:0008006" key="4">
    <source>
        <dbReference type="Google" id="ProtNLM"/>
    </source>
</evidence>
<dbReference type="PANTHER" id="PTHR40078:SF1">
    <property type="entry name" value="INTEGRAL MEMBRANE PROTEIN"/>
    <property type="match status" value="1"/>
</dbReference>
<evidence type="ECO:0000256" key="1">
    <source>
        <dbReference type="SAM" id="Phobius"/>
    </source>
</evidence>
<keyword evidence="1" id="KW-0812">Transmembrane</keyword>
<feature type="transmembrane region" description="Helical" evidence="1">
    <location>
        <begin position="62"/>
        <end position="81"/>
    </location>
</feature>
<keyword evidence="3" id="KW-1185">Reference proteome</keyword>
<gene>
    <name evidence="2" type="ORF">LR394_26365</name>
</gene>
<organism evidence="2 3">
    <name type="scientific">Kineosporia babensis</name>
    <dbReference type="NCBI Taxonomy" id="499548"/>
    <lineage>
        <taxon>Bacteria</taxon>
        <taxon>Bacillati</taxon>
        <taxon>Actinomycetota</taxon>
        <taxon>Actinomycetes</taxon>
        <taxon>Kineosporiales</taxon>
        <taxon>Kineosporiaceae</taxon>
        <taxon>Kineosporia</taxon>
    </lineage>
</organism>
<dbReference type="PANTHER" id="PTHR40078">
    <property type="entry name" value="INTEGRAL MEMBRANE PROTEIN-RELATED"/>
    <property type="match status" value="1"/>
</dbReference>
<dbReference type="EMBL" id="JAJOMB010000016">
    <property type="protein sequence ID" value="MCD5314436.1"/>
    <property type="molecule type" value="Genomic_DNA"/>
</dbReference>
<feature type="transmembrane region" description="Helical" evidence="1">
    <location>
        <begin position="114"/>
        <end position="136"/>
    </location>
</feature>
<dbReference type="RefSeq" id="WP_231446949.1">
    <property type="nucleotide sequence ID" value="NZ_JAJOMB010000016.1"/>
</dbReference>
<reference evidence="2" key="1">
    <citation type="submission" date="2021-11" db="EMBL/GenBank/DDBJ databases">
        <title>Streptomyces corallinus and Kineosporia corallina sp. nov., two new coral-derived marine actinobacteria.</title>
        <authorList>
            <person name="Buangrab K."/>
            <person name="Sutthacheep M."/>
            <person name="Yeemin T."/>
            <person name="Harunari E."/>
            <person name="Igarashi Y."/>
            <person name="Sripreechasak P."/>
            <person name="Kanchanasin P."/>
            <person name="Tanasupawat S."/>
            <person name="Phongsopitanun W."/>
        </authorList>
    </citation>
    <scope>NUCLEOTIDE SEQUENCE</scope>
    <source>
        <strain evidence="2">JCM 31032</strain>
    </source>
</reference>
<comment type="caution">
    <text evidence="2">The sequence shown here is derived from an EMBL/GenBank/DDBJ whole genome shotgun (WGS) entry which is preliminary data.</text>
</comment>
<dbReference type="Proteomes" id="UP001138997">
    <property type="component" value="Unassembled WGS sequence"/>
</dbReference>
<protein>
    <recommendedName>
        <fullName evidence="4">Membrane protein YczE</fullName>
    </recommendedName>
</protein>
<name>A0A9X1NJP5_9ACTN</name>
<feature type="transmembrane region" description="Helical" evidence="1">
    <location>
        <begin position="171"/>
        <end position="195"/>
    </location>
</feature>
<dbReference type="Pfam" id="PF19700">
    <property type="entry name" value="DUF6198"/>
    <property type="match status" value="1"/>
</dbReference>
<proteinExistence type="predicted"/>
<sequence length="209" mass="21429">MDPKSTNSKTSNTRPRITVGRIVHLVVSCAVLGAGVALFLLASLGSDGYSTLISGITLTTGAPFAVVNICVGVFFVIMAWLRGQKPGLGTLTQPIVVGFTVSALMSVLEAPDHLAVRVVLLVAAVPVLAIGVAGYLGSDTGAGPAEAAALAWDPPLPFRWSYSVLQGSGALVGWLLGGAVGPGTILTILVLGPAIDFAKQRMPFLTIRP</sequence>
<keyword evidence="1" id="KW-0472">Membrane</keyword>
<keyword evidence="1" id="KW-1133">Transmembrane helix</keyword>